<dbReference type="SUPFAM" id="SSF74788">
    <property type="entry name" value="Cullin repeat-like"/>
    <property type="match status" value="1"/>
</dbReference>
<evidence type="ECO:0000313" key="2">
    <source>
        <dbReference type="Proteomes" id="UP001412067"/>
    </source>
</evidence>
<dbReference type="InterPro" id="IPR016159">
    <property type="entry name" value="Cullin_repeat-like_dom_sf"/>
</dbReference>
<comment type="caution">
    <text evidence="1">The sequence shown here is derived from an EMBL/GenBank/DDBJ whole genome shotgun (WGS) entry which is preliminary data.</text>
</comment>
<reference evidence="1 2" key="1">
    <citation type="journal article" date="2022" name="Nat. Plants">
        <title>Genomes of leafy and leafless Platanthera orchids illuminate the evolution of mycoheterotrophy.</title>
        <authorList>
            <person name="Li M.H."/>
            <person name="Liu K.W."/>
            <person name="Li Z."/>
            <person name="Lu H.C."/>
            <person name="Ye Q.L."/>
            <person name="Zhang D."/>
            <person name="Wang J.Y."/>
            <person name="Li Y.F."/>
            <person name="Zhong Z.M."/>
            <person name="Liu X."/>
            <person name="Yu X."/>
            <person name="Liu D.K."/>
            <person name="Tu X.D."/>
            <person name="Liu B."/>
            <person name="Hao Y."/>
            <person name="Liao X.Y."/>
            <person name="Jiang Y.T."/>
            <person name="Sun W.H."/>
            <person name="Chen J."/>
            <person name="Chen Y.Q."/>
            <person name="Ai Y."/>
            <person name="Zhai J.W."/>
            <person name="Wu S.S."/>
            <person name="Zhou Z."/>
            <person name="Hsiao Y.Y."/>
            <person name="Wu W.L."/>
            <person name="Chen Y.Y."/>
            <person name="Lin Y.F."/>
            <person name="Hsu J.L."/>
            <person name="Li C.Y."/>
            <person name="Wang Z.W."/>
            <person name="Zhao X."/>
            <person name="Zhong W.Y."/>
            <person name="Ma X.K."/>
            <person name="Ma L."/>
            <person name="Huang J."/>
            <person name="Chen G.Z."/>
            <person name="Huang M.Z."/>
            <person name="Huang L."/>
            <person name="Peng D.H."/>
            <person name="Luo Y.B."/>
            <person name="Zou S.Q."/>
            <person name="Chen S.P."/>
            <person name="Lan S."/>
            <person name="Tsai W.C."/>
            <person name="Van de Peer Y."/>
            <person name="Liu Z.J."/>
        </authorList>
    </citation>
    <scope>NUCLEOTIDE SEQUENCE [LARGE SCALE GENOMIC DNA]</scope>
    <source>
        <strain evidence="1">Lor288</strain>
    </source>
</reference>
<dbReference type="EMBL" id="JBBWWR010000011">
    <property type="protein sequence ID" value="KAK8959801.1"/>
    <property type="molecule type" value="Genomic_DNA"/>
</dbReference>
<evidence type="ECO:0000313" key="1">
    <source>
        <dbReference type="EMBL" id="KAK8959801.1"/>
    </source>
</evidence>
<protein>
    <submittedName>
        <fullName evidence="1">Uncharacterized protein</fullName>
    </submittedName>
</protein>
<sequence length="115" mass="12628">MLAEFDHVQSIQVHIDKWAGHLEFTRLDEALCFLSDNCGLAIQWLEDIVESLKSSAAPLDGGLLVVAALDKLEGEFRRLLDDHSSPLPMASSRDNTIAPGYPKANRMQIGVLNAV</sequence>
<name>A0ABR2M7D9_9ASPA</name>
<dbReference type="Proteomes" id="UP001412067">
    <property type="component" value="Unassembled WGS sequence"/>
</dbReference>
<organism evidence="1 2">
    <name type="scientific">Platanthera guangdongensis</name>
    <dbReference type="NCBI Taxonomy" id="2320717"/>
    <lineage>
        <taxon>Eukaryota</taxon>
        <taxon>Viridiplantae</taxon>
        <taxon>Streptophyta</taxon>
        <taxon>Embryophyta</taxon>
        <taxon>Tracheophyta</taxon>
        <taxon>Spermatophyta</taxon>
        <taxon>Magnoliopsida</taxon>
        <taxon>Liliopsida</taxon>
        <taxon>Asparagales</taxon>
        <taxon>Orchidaceae</taxon>
        <taxon>Orchidoideae</taxon>
        <taxon>Orchideae</taxon>
        <taxon>Orchidinae</taxon>
        <taxon>Platanthera</taxon>
    </lineage>
</organism>
<accession>A0ABR2M7D9</accession>
<gene>
    <name evidence="1" type="ORF">KSP40_PGU019199</name>
</gene>
<keyword evidence="2" id="KW-1185">Reference proteome</keyword>
<proteinExistence type="predicted"/>